<sequence>MAANLSTEQRWLMFAIGGWTMRDCLLSPAGTDHLMQSCYSSWGFSGPDGGPEWLTGWNTQGGKVSAPQTGTIRVTLTKAQINSYAAALPADIRRELTECRDAAAVERRRTEDWCRCPWQHNAPNAHSGPCDRYHPSDDECDDHYARLHAIDSWQTQLLRRALQLQSAGEQLDLFSGLA</sequence>
<organism evidence="1 2">
    <name type="scientific">Mycobacterium nebraskense</name>
    <dbReference type="NCBI Taxonomy" id="244292"/>
    <lineage>
        <taxon>Bacteria</taxon>
        <taxon>Bacillati</taxon>
        <taxon>Actinomycetota</taxon>
        <taxon>Actinomycetes</taxon>
        <taxon>Mycobacteriales</taxon>
        <taxon>Mycobacteriaceae</taxon>
        <taxon>Mycobacterium</taxon>
    </lineage>
</organism>
<evidence type="ECO:0000313" key="1">
    <source>
        <dbReference type="EMBL" id="ORW24552.1"/>
    </source>
</evidence>
<gene>
    <name evidence="1" type="ORF">AWC17_03135</name>
</gene>
<proteinExistence type="predicted"/>
<comment type="caution">
    <text evidence="1">The sequence shown here is derived from an EMBL/GenBank/DDBJ whole genome shotgun (WGS) entry which is preliminary data.</text>
</comment>
<name>A0A1X1ZML3_9MYCO</name>
<accession>A0A1X1ZML3</accession>
<keyword evidence="2" id="KW-1185">Reference proteome</keyword>
<evidence type="ECO:0000313" key="2">
    <source>
        <dbReference type="Proteomes" id="UP000193781"/>
    </source>
</evidence>
<dbReference type="RefSeq" id="WP_085164711.1">
    <property type="nucleotide sequence ID" value="NZ_LQPH01000109.1"/>
</dbReference>
<dbReference type="Proteomes" id="UP000193781">
    <property type="component" value="Unassembled WGS sequence"/>
</dbReference>
<dbReference type="EMBL" id="LQPH01000109">
    <property type="protein sequence ID" value="ORW24552.1"/>
    <property type="molecule type" value="Genomic_DNA"/>
</dbReference>
<dbReference type="OrthoDB" id="4732285at2"/>
<protein>
    <submittedName>
        <fullName evidence="1">Uncharacterized protein</fullName>
    </submittedName>
</protein>
<reference evidence="1 2" key="1">
    <citation type="submission" date="2016-01" db="EMBL/GenBank/DDBJ databases">
        <title>The new phylogeny of the genus Mycobacterium.</title>
        <authorList>
            <person name="Tarcisio F."/>
            <person name="Conor M."/>
            <person name="Antonella G."/>
            <person name="Elisabetta G."/>
            <person name="Giulia F.S."/>
            <person name="Sara T."/>
            <person name="Anna F."/>
            <person name="Clotilde B."/>
            <person name="Roberto B."/>
            <person name="Veronica D.S."/>
            <person name="Fabio R."/>
            <person name="Monica P."/>
            <person name="Olivier J."/>
            <person name="Enrico T."/>
            <person name="Nicola S."/>
        </authorList>
    </citation>
    <scope>NUCLEOTIDE SEQUENCE [LARGE SCALE GENOMIC DNA]</scope>
    <source>
        <strain evidence="1 2">DSM 44803</strain>
    </source>
</reference>
<dbReference type="AlphaFoldDB" id="A0A1X1ZML3"/>